<sequence>MVTDENRNGVVETDFGDGPHRFRLAMGELEELQEKTGVGPFVLMQRFISGEWRVGDVRETVRLGLIGGGMEPLAALRLVRRYVDEKNWWISHTALAKVIMMAALAGAPEELPGKGDAPEEMNGASNFRTDASPSARSTEQPAQPE</sequence>
<protein>
    <submittedName>
        <fullName evidence="2">Tail tube GTA-gp10-like protein</fullName>
    </submittedName>
</protein>
<name>A0A4R2GXV7_9HYPH</name>
<organism evidence="2 3">
    <name type="scientific">Camelimonas lactis</name>
    <dbReference type="NCBI Taxonomy" id="659006"/>
    <lineage>
        <taxon>Bacteria</taxon>
        <taxon>Pseudomonadati</taxon>
        <taxon>Pseudomonadota</taxon>
        <taxon>Alphaproteobacteria</taxon>
        <taxon>Hyphomicrobiales</taxon>
        <taxon>Chelatococcaceae</taxon>
        <taxon>Camelimonas</taxon>
    </lineage>
</organism>
<dbReference type="AlphaFoldDB" id="A0A4R2GXV7"/>
<dbReference type="Proteomes" id="UP000294881">
    <property type="component" value="Unassembled WGS sequence"/>
</dbReference>
<accession>A0A4R2GXV7</accession>
<comment type="caution">
    <text evidence="2">The sequence shown here is derived from an EMBL/GenBank/DDBJ whole genome shotgun (WGS) entry which is preliminary data.</text>
</comment>
<dbReference type="RefSeq" id="WP_376886155.1">
    <property type="nucleotide sequence ID" value="NZ_JBHUNN010000002.1"/>
</dbReference>
<dbReference type="EMBL" id="SLWL01000001">
    <property type="protein sequence ID" value="TCO15874.1"/>
    <property type="molecule type" value="Genomic_DNA"/>
</dbReference>
<dbReference type="InterPro" id="IPR021791">
    <property type="entry name" value="Phage_TAC_11"/>
</dbReference>
<reference evidence="2 3" key="1">
    <citation type="submission" date="2019-03" db="EMBL/GenBank/DDBJ databases">
        <title>Genomic Encyclopedia of Type Strains, Phase IV (KMG-IV): sequencing the most valuable type-strain genomes for metagenomic binning, comparative biology and taxonomic classification.</title>
        <authorList>
            <person name="Goeker M."/>
        </authorList>
    </citation>
    <scope>NUCLEOTIDE SEQUENCE [LARGE SCALE GENOMIC DNA]</scope>
    <source>
        <strain evidence="2 3">DSM 22958</strain>
    </source>
</reference>
<gene>
    <name evidence="2" type="ORF">EV666_101123</name>
</gene>
<evidence type="ECO:0000256" key="1">
    <source>
        <dbReference type="SAM" id="MobiDB-lite"/>
    </source>
</evidence>
<dbReference type="Pfam" id="PF11836">
    <property type="entry name" value="Phage_TAC_11"/>
    <property type="match status" value="1"/>
</dbReference>
<feature type="compositionally biased region" description="Polar residues" evidence="1">
    <location>
        <begin position="123"/>
        <end position="145"/>
    </location>
</feature>
<evidence type="ECO:0000313" key="2">
    <source>
        <dbReference type="EMBL" id="TCO15874.1"/>
    </source>
</evidence>
<feature type="region of interest" description="Disordered" evidence="1">
    <location>
        <begin position="108"/>
        <end position="145"/>
    </location>
</feature>
<keyword evidence="3" id="KW-1185">Reference proteome</keyword>
<proteinExistence type="predicted"/>
<evidence type="ECO:0000313" key="3">
    <source>
        <dbReference type="Proteomes" id="UP000294881"/>
    </source>
</evidence>